<reference evidence="4 5" key="1">
    <citation type="journal article" date="2011" name="J. Gen. Appl. Microbiol.">
        <title>Draft genome sequencing of the enigmatic basidiomycete Mixia osmundae.</title>
        <authorList>
            <person name="Nishida H."/>
            <person name="Nagatsuka Y."/>
            <person name="Sugiyama J."/>
        </authorList>
    </citation>
    <scope>NUCLEOTIDE SEQUENCE [LARGE SCALE GENOMIC DNA]</scope>
    <source>
        <strain evidence="5">CBS 9802 / IAM 14324 / JCM 22182 / KY 12970</strain>
    </source>
</reference>
<dbReference type="InterPro" id="IPR029039">
    <property type="entry name" value="Flavoprotein-like_sf"/>
</dbReference>
<dbReference type="Proteomes" id="UP000009131">
    <property type="component" value="Unassembled WGS sequence"/>
</dbReference>
<evidence type="ECO:0000256" key="1">
    <source>
        <dbReference type="ARBA" id="ARBA00006961"/>
    </source>
</evidence>
<dbReference type="NCBIfam" id="TIGR01755">
    <property type="entry name" value="flav_wrbA"/>
    <property type="match status" value="1"/>
</dbReference>
<dbReference type="Gene3D" id="3.40.50.360">
    <property type="match status" value="1"/>
</dbReference>
<dbReference type="PANTHER" id="PTHR30546">
    <property type="entry name" value="FLAVODOXIN-RELATED PROTEIN WRBA-RELATED"/>
    <property type="match status" value="1"/>
</dbReference>
<reference evidence="4 5" key="2">
    <citation type="journal article" date="2012" name="Open Biol.">
        <title>Characteristics of nucleosomes and linker DNA regions on the genome of the basidiomycete Mixia osmundae revealed by mono- and dinucleosome mapping.</title>
        <authorList>
            <person name="Nishida H."/>
            <person name="Kondo S."/>
            <person name="Matsumoto T."/>
            <person name="Suzuki Y."/>
            <person name="Yoshikawa H."/>
            <person name="Taylor T.D."/>
            <person name="Sugiyama J."/>
        </authorList>
    </citation>
    <scope>NUCLEOTIDE SEQUENCE [LARGE SCALE GENOMIC DNA]</scope>
    <source>
        <strain evidence="5">CBS 9802 / IAM 14324 / JCM 22182 / KY 12970</strain>
    </source>
</reference>
<proteinExistence type="inferred from homology"/>
<dbReference type="OMA" id="HGMPYIP"/>
<dbReference type="EMBL" id="BABT02000035">
    <property type="protein sequence ID" value="GAA94452.1"/>
    <property type="molecule type" value="Genomic_DNA"/>
</dbReference>
<comment type="similarity">
    <text evidence="1">Belongs to the WrbA family.</text>
</comment>
<dbReference type="OrthoDB" id="504689at2759"/>
<dbReference type="STRING" id="764103.G7DV42"/>
<dbReference type="RefSeq" id="XP_014564863.1">
    <property type="nucleotide sequence ID" value="XM_014709377.1"/>
</dbReference>
<dbReference type="HOGENOM" id="CLU_051402_0_0_1"/>
<evidence type="ECO:0000313" key="4">
    <source>
        <dbReference type="EMBL" id="GAA94452.1"/>
    </source>
</evidence>
<feature type="domain" description="Flavodoxin-like" evidence="3">
    <location>
        <begin position="4"/>
        <end position="191"/>
    </location>
</feature>
<protein>
    <recommendedName>
        <fullName evidence="3">Flavodoxin-like domain-containing protein</fullName>
    </recommendedName>
</protein>
<dbReference type="InterPro" id="IPR008254">
    <property type="entry name" value="Flavodoxin/NO_synth"/>
</dbReference>
<dbReference type="FunCoup" id="G7DV42">
    <property type="interactions" value="109"/>
</dbReference>
<dbReference type="InterPro" id="IPR010089">
    <property type="entry name" value="Flavoprotein_WrbA-like"/>
</dbReference>
<dbReference type="PANTHER" id="PTHR30546:SF23">
    <property type="entry name" value="FLAVOPROTEIN-LIKE PROTEIN YCP4-RELATED"/>
    <property type="match status" value="1"/>
</dbReference>
<dbReference type="InterPro" id="IPR005025">
    <property type="entry name" value="FMN_Rdtase-like_dom"/>
</dbReference>
<dbReference type="GO" id="GO:0016020">
    <property type="term" value="C:membrane"/>
    <property type="evidence" value="ECO:0007669"/>
    <property type="project" value="TreeGrafter"/>
</dbReference>
<dbReference type="Pfam" id="PF03358">
    <property type="entry name" value="FMN_red"/>
    <property type="match status" value="1"/>
</dbReference>
<dbReference type="NCBIfam" id="NF002999">
    <property type="entry name" value="PRK03767.1"/>
    <property type="match status" value="1"/>
</dbReference>
<sequence>MAKILLLTYSTYNHQNVLSESIKQGLEEGGATVTHKLLQEVLPAEALQKMHAAPKPDLPTLEDVSELTEYDGFFFAFPTRYGRAPAAFSSFADRTGGLWAKGALLGKTATICTSAGSQHGGLESTALTTLPFFVHHGIVYVPLGPVAQEVGQNTEIHGASFYGAGNIANGDGSRQVSELEKTIAVKHGQHFAKITGYLAKGKASPAAPAAARALPADVAAPAAPVTNGEEQKSGYAVKQAGNTPQTASASAQTASGKKGLFNCCASPSQKHNFES</sequence>
<evidence type="ECO:0000256" key="2">
    <source>
        <dbReference type="SAM" id="MobiDB-lite"/>
    </source>
</evidence>
<name>G7DV42_MIXOS</name>
<dbReference type="eggNOG" id="KOG3135">
    <property type="taxonomic scope" value="Eukaryota"/>
</dbReference>
<organism evidence="4 5">
    <name type="scientific">Mixia osmundae (strain CBS 9802 / IAM 14324 / JCM 22182 / KY 12970)</name>
    <dbReference type="NCBI Taxonomy" id="764103"/>
    <lineage>
        <taxon>Eukaryota</taxon>
        <taxon>Fungi</taxon>
        <taxon>Dikarya</taxon>
        <taxon>Basidiomycota</taxon>
        <taxon>Pucciniomycotina</taxon>
        <taxon>Mixiomycetes</taxon>
        <taxon>Mixiales</taxon>
        <taxon>Mixiaceae</taxon>
        <taxon>Mixia</taxon>
    </lineage>
</organism>
<comment type="caution">
    <text evidence="4">The sequence shown here is derived from an EMBL/GenBank/DDBJ whole genome shotgun (WGS) entry which is preliminary data.</text>
</comment>
<gene>
    <name evidence="4" type="primary">Mo01104</name>
    <name evidence="4" type="ORF">E5Q_01104</name>
</gene>
<dbReference type="PROSITE" id="PS50902">
    <property type="entry name" value="FLAVODOXIN_LIKE"/>
    <property type="match status" value="1"/>
</dbReference>
<accession>G7DV42</accession>
<dbReference type="InParanoid" id="G7DV42"/>
<evidence type="ECO:0000313" key="5">
    <source>
        <dbReference type="Proteomes" id="UP000009131"/>
    </source>
</evidence>
<dbReference type="FunFam" id="3.40.50.360:FF:000001">
    <property type="entry name" value="NAD(P)H dehydrogenase (Quinone) FQR1-like"/>
    <property type="match status" value="1"/>
</dbReference>
<keyword evidence="5" id="KW-1185">Reference proteome</keyword>
<dbReference type="SUPFAM" id="SSF52218">
    <property type="entry name" value="Flavoproteins"/>
    <property type="match status" value="1"/>
</dbReference>
<dbReference type="GO" id="GO:0010181">
    <property type="term" value="F:FMN binding"/>
    <property type="evidence" value="ECO:0007669"/>
    <property type="project" value="InterPro"/>
</dbReference>
<evidence type="ECO:0000259" key="3">
    <source>
        <dbReference type="PROSITE" id="PS50902"/>
    </source>
</evidence>
<feature type="region of interest" description="Disordered" evidence="2">
    <location>
        <begin position="222"/>
        <end position="253"/>
    </location>
</feature>
<dbReference type="AlphaFoldDB" id="G7DV42"/>
<dbReference type="GO" id="GO:0003955">
    <property type="term" value="F:NAD(P)H dehydrogenase (quinone) activity"/>
    <property type="evidence" value="ECO:0007669"/>
    <property type="project" value="InterPro"/>
</dbReference>